<evidence type="ECO:0000256" key="1">
    <source>
        <dbReference type="SAM" id="SignalP"/>
    </source>
</evidence>
<dbReference type="EMBL" id="JAIRBC010000009">
    <property type="protein sequence ID" value="MCG2460547.1"/>
    <property type="molecule type" value="Genomic_DNA"/>
</dbReference>
<name>A0AAE3JSH4_9FLAO</name>
<evidence type="ECO:0000313" key="3">
    <source>
        <dbReference type="Proteomes" id="UP001200642"/>
    </source>
</evidence>
<proteinExistence type="predicted"/>
<gene>
    <name evidence="2" type="ORF">K8352_07295</name>
</gene>
<keyword evidence="3" id="KW-1185">Reference proteome</keyword>
<evidence type="ECO:0000313" key="2">
    <source>
        <dbReference type="EMBL" id="MCG2460547.1"/>
    </source>
</evidence>
<comment type="caution">
    <text evidence="2">The sequence shown here is derived from an EMBL/GenBank/DDBJ whole genome shotgun (WGS) entry which is preliminary data.</text>
</comment>
<protein>
    <submittedName>
        <fullName evidence="2">Uncharacterized protein</fullName>
    </submittedName>
</protein>
<feature type="chain" id="PRO_5042051201" evidence="1">
    <location>
        <begin position="22"/>
        <end position="270"/>
    </location>
</feature>
<dbReference type="Proteomes" id="UP001200642">
    <property type="component" value="Unassembled WGS sequence"/>
</dbReference>
<dbReference type="AlphaFoldDB" id="A0AAE3JSH4"/>
<reference evidence="2" key="1">
    <citation type="submission" date="2023-02" db="EMBL/GenBank/DDBJ databases">
        <title>Genome of Flavobacteriaceae gen. nov. sp. strain F89.</title>
        <authorList>
            <person name="Wang Y."/>
        </authorList>
    </citation>
    <scope>NUCLEOTIDE SEQUENCE</scope>
    <source>
        <strain evidence="2">F89</strain>
    </source>
</reference>
<feature type="signal peptide" evidence="1">
    <location>
        <begin position="1"/>
        <end position="21"/>
    </location>
</feature>
<organism evidence="2 3">
    <name type="scientific">Cerina litoralis</name>
    <dbReference type="NCBI Taxonomy" id="2874477"/>
    <lineage>
        <taxon>Bacteria</taxon>
        <taxon>Pseudomonadati</taxon>
        <taxon>Bacteroidota</taxon>
        <taxon>Flavobacteriia</taxon>
        <taxon>Flavobacteriales</taxon>
        <taxon>Flavobacteriaceae</taxon>
        <taxon>Cerina</taxon>
    </lineage>
</organism>
<sequence>MKTTRLFCTLLLTMVISVSYAQETITNQSVIQMKELGFDDAMIMDKINTSNVKFDASIDALSKLKDAGVSSEIISLVMQKSKQNTKSKTGIYYVADDGNSTLIQPTVFSGTSNDNAANRLVSGFIPSVKKARLSGARSNNVIKDGNPEFTFIFDPSTTEVDNLQTGQGGSNGAFDWWFRTASSPNEFVLAKLDVNEKRNLREVITGKSSIVNDNQGIDPKYAINFEIETIEGNKFKVTPKGLEPGEYAFIYQGAVPAGRTNQSVFDFSIQ</sequence>
<keyword evidence="1" id="KW-0732">Signal</keyword>
<dbReference type="RefSeq" id="WP_317901693.1">
    <property type="nucleotide sequence ID" value="NZ_JAIRBC010000009.1"/>
</dbReference>
<accession>A0AAE3JSH4</accession>